<evidence type="ECO:0000313" key="2">
    <source>
        <dbReference type="EMBL" id="EAL65164.1"/>
    </source>
</evidence>
<feature type="compositionally biased region" description="Low complexity" evidence="1">
    <location>
        <begin position="12"/>
        <end position="47"/>
    </location>
</feature>
<evidence type="ECO:0000256" key="1">
    <source>
        <dbReference type="SAM" id="MobiDB-lite"/>
    </source>
</evidence>
<reference evidence="2 3" key="1">
    <citation type="journal article" date="2005" name="Nature">
        <title>The genome of the social amoeba Dictyostelium discoideum.</title>
        <authorList>
            <consortium name="The Dictyostelium discoideum Sequencing Consortium"/>
            <person name="Eichinger L."/>
            <person name="Pachebat J.A."/>
            <person name="Glockner G."/>
            <person name="Rajandream M.A."/>
            <person name="Sucgang R."/>
            <person name="Berriman M."/>
            <person name="Song J."/>
            <person name="Olsen R."/>
            <person name="Szafranski K."/>
            <person name="Xu Q."/>
            <person name="Tunggal B."/>
            <person name="Kummerfeld S."/>
            <person name="Madera M."/>
            <person name="Konfortov B.A."/>
            <person name="Rivero F."/>
            <person name="Bankier A.T."/>
            <person name="Lehmann R."/>
            <person name="Hamlin N."/>
            <person name="Davies R."/>
            <person name="Gaudet P."/>
            <person name="Fey P."/>
            <person name="Pilcher K."/>
            <person name="Chen G."/>
            <person name="Saunders D."/>
            <person name="Sodergren E."/>
            <person name="Davis P."/>
            <person name="Kerhornou A."/>
            <person name="Nie X."/>
            <person name="Hall N."/>
            <person name="Anjard C."/>
            <person name="Hemphill L."/>
            <person name="Bason N."/>
            <person name="Farbrother P."/>
            <person name="Desany B."/>
            <person name="Just E."/>
            <person name="Morio T."/>
            <person name="Rost R."/>
            <person name="Churcher C."/>
            <person name="Cooper J."/>
            <person name="Haydock S."/>
            <person name="van Driessche N."/>
            <person name="Cronin A."/>
            <person name="Goodhead I."/>
            <person name="Muzny D."/>
            <person name="Mourier T."/>
            <person name="Pain A."/>
            <person name="Lu M."/>
            <person name="Harper D."/>
            <person name="Lindsay R."/>
            <person name="Hauser H."/>
            <person name="James K."/>
            <person name="Quiles M."/>
            <person name="Madan Babu M."/>
            <person name="Saito T."/>
            <person name="Buchrieser C."/>
            <person name="Wardroper A."/>
            <person name="Felder M."/>
            <person name="Thangavelu M."/>
            <person name="Johnson D."/>
            <person name="Knights A."/>
            <person name="Loulseged H."/>
            <person name="Mungall K."/>
            <person name="Oliver K."/>
            <person name="Price C."/>
            <person name="Quail M.A."/>
            <person name="Urushihara H."/>
            <person name="Hernandez J."/>
            <person name="Rabbinowitsch E."/>
            <person name="Steffen D."/>
            <person name="Sanders M."/>
            <person name="Ma J."/>
            <person name="Kohara Y."/>
            <person name="Sharp S."/>
            <person name="Simmonds M."/>
            <person name="Spiegler S."/>
            <person name="Tivey A."/>
            <person name="Sugano S."/>
            <person name="White B."/>
            <person name="Walker D."/>
            <person name="Woodward J."/>
            <person name="Winckler T."/>
            <person name="Tanaka Y."/>
            <person name="Shaulsky G."/>
            <person name="Schleicher M."/>
            <person name="Weinstock G."/>
            <person name="Rosenthal A."/>
            <person name="Cox E.C."/>
            <person name="Chisholm R.L."/>
            <person name="Gibbs R."/>
            <person name="Loomis W.F."/>
            <person name="Platzer M."/>
            <person name="Kay R.R."/>
            <person name="Williams J."/>
            <person name="Dear P.H."/>
            <person name="Noegel A.A."/>
            <person name="Barrell B."/>
            <person name="Kuspa A."/>
        </authorList>
    </citation>
    <scope>NUCLEOTIDE SEQUENCE [LARGE SCALE GENOMIC DNA]</scope>
    <source>
        <strain evidence="2 3">AX4</strain>
    </source>
</reference>
<proteinExistence type="predicted"/>
<dbReference type="VEuPathDB" id="AmoebaDB:DDB_G0284475"/>
<protein>
    <submittedName>
        <fullName evidence="2">Uncharacterized protein</fullName>
    </submittedName>
</protein>
<sequence>MDLFDFDPYSPNNKGNNNNNNNNNNSTNQTNLTTTTTTTTTSNAGQTNNITEANAFFNGFLSPQQTQPQQTQQTQQTQLQPQQTQTQHFNHFNPFDDIESLLSPSSNSQQQRQQQQQQQQQQYPQQQQQQQYQQQEKEKQQILNEIHNIEENRFYVEKFEGLLMELLDSTVIQSAIQSEKLKNEVEIRDLYKNLWRFNDVPVEVQDYCPCGSLLKHTISNQYYTINENVAKQLASIFTQNHSYNTTEVIASFFTQTLNQHRLNYYIYKFIDIDNLKQSLSFNNSQQSQSQSQSQQQYVKPNLESLQNIIIILESVIKIFKQLTLPDNLQTIVNQLSMYLFKYAELIENGEIIEGGGRAPVQRVRGMTLFNDLLSVESIDIGSNDHHHHSEDSVINKEIENFTKSLKDNLDPDFLEWGYTLIHPSLFDIFKKDWLIKLFNPNNNRILTETQYVNLLLQIDFTKLNTINSNDFGNLNIIDKLYTPLQNGLTLSISKNMIRLSILISKILCILTYYFKIDNTINILFKSIWPSQFIGCLVLPLVNWEDMEMNTMSSMFCDVYQLTISPQNYYGRNFNDKLPIRNQFFQTMFRYQYLVEQSYHKDLTIAEINNSCKFPQLTLLGRIANQFSNQYNLNQQQQQQQQQQQDEESLQLDGGLKFNLSRLIFDELFYFAFVSRSQNYLNGSVDSATSNVIQNLYPIFKSEIFNQLFILLQSQPHLVNRFMFNVSQNLLYLDIESFTSFIRPSNSSSSSSSSNSSGIDPLSSGNYNNPLYFWDMSGDGIHWLALILSHKMIPTLMDNEFIQPDCLMNLVIEPLLFTSQANEMEQYRINYQNVSIASDVVFKVLSTTNWNKVSSISKLKIILFLLGSRKHLSVLKEPPQPQQQQPIQAFSNPIRNIIKFLLRSKILLSNETNVQMIKQMIHIDFNSLDFKNDNGLFLFIQILLSLQLANYYIEMVDSNIQEAYNILTQTMPKINQICNNNNNPYGFEFTSSILCSVIYIFRSTPFIVQSEVDEIFKMVTLSKNDFSIGFNVLLDTLKIWFIQSSPQFFTDHSLIKNITSWVYLMKSNINSEENMAILNNLFASSFFKSLKLSLNSSTMNSSNQQQQQQQSNNNNNNNDLVNEIIDSLLQDTPNIVPNSKVLLKLVERRPWLVYFLARAYTRGKQNVSSSTRKESLVLLKDLAMSLKTEPISMIFWEHFWVIYYDGIIGSKGVETLSTDFKNHLISSAVHPYTKSSYKGPINPIIKRIFESFELWNLQSTLPFNKRLIHPQNVQLYNLLLSNNLPYELSDHIDLKKYDINQKQWLKNQNLNLSPDQIILQYLNIKKEQQPSQQQQQQSQQQPQQKQQINNFNDNNEEYKKYLNFKNTCNNIKKELDNNGHDLQTVDSIKFFRDIRQYLGQSKSLSRSILQDDKEFLSKSEKLYTTEINEITQIIKCSYSRCIGVEMTLKLKKSINNEDVALKISENRKQFSDDYYNFFEKVHQLTILSSMMEDNQFISQFKKYQQKENLFKFLISLMSDYQDSIHKSIFIPFFTEITLKIGKILINENNDNQFFLIDTFLPMLPSQASNNLKKSSSKTITNSGGGGQSQKDKVENIDSVKDYSIFIQLFQPSKISDIHEYIDIFQRVITTLPTLLSKESDLKKIILSFKLDERIPLILQLNNGKNCLLNLLQLCIQLPVLIDVVELITSQLLRNDMILIFNIFDIILDSFNNNNNNNDHLNNNNNNNNYLKDTKSQLLICNIINGKQSIFYKEILQNQAIKDNENLQQQRTMQLSSMIDYLTNPKSAIPSITTIFLLNNILSYEFITSQSLDGHLNNTRDAIINSIKSTIVQQGGSNNNKNLLISIQDFKLSINLLTNLIKLVPKSINLLWDVFYNSYVPLLESFTNNNSPIMSPSISNSPTSISSDNYEKQLQKQQEQHQHYLMDQEIENQYLDAITNFFGMLAIDGHLSSAVFHIISSDTLEQMNYILSETIFGNVVVILFSILDWSLLFKQSKISNKTALNYLKLCMYISIVNGTNITSPEFKLSLATDGNLDWFKCGDLSEASLIFDGSSFVKLLTRSSLVQSSQQQSPNQLIMSCLTLFKDITLLLDNYSLATALALEIRSLIYLVIQTPTNYWHLEYTEQESLLKTILLPLIRSLADNQILKNSPTEISGAQQRMKSILKVTLSCLDDISYPMRSLIKFAIFPISGLSNDNHANKELYGKISALILQFCSSCSINLCLQIMSCAHLTLNQSLSNYCKVIDNILRSFYSIDTNKSMGIGGGEGDENSNSTGTNNTNLINKYLIFPNNHENPSRLLKTCIQENCHLLMYIIAIQSQRNDTLNLSEFIQDVINITFRNNHEYELWLSWMLVIKLIENQSQSSFKNKHLIQSISDFKDSISSYFGTAGNKITSLFSNKQKTIMVQTHLAARACLLYLQRILVQRKEKDGEKTIKDVQLLNQITDSLVDLKKKSTNNIYSPYQDFFNESENFLSPLVEFEFFSNSVIRTLVPFANYILNILSYE</sequence>
<feature type="region of interest" description="Disordered" evidence="1">
    <location>
        <begin position="64"/>
        <end position="132"/>
    </location>
</feature>
<feature type="region of interest" description="Disordered" evidence="1">
    <location>
        <begin position="1"/>
        <end position="47"/>
    </location>
</feature>
<feature type="compositionally biased region" description="Polar residues" evidence="1">
    <location>
        <begin position="1570"/>
        <end position="1580"/>
    </location>
</feature>
<dbReference type="Proteomes" id="UP000002195">
    <property type="component" value="Unassembled WGS sequence"/>
</dbReference>
<keyword evidence="3" id="KW-1185">Reference proteome</keyword>
<dbReference type="EMBL" id="AAFI02000066">
    <property type="protein sequence ID" value="EAL65164.1"/>
    <property type="molecule type" value="Genomic_DNA"/>
</dbReference>
<dbReference type="PaxDb" id="44689-DDB0186023"/>
<dbReference type="eggNOG" id="ENOG502RSQJ">
    <property type="taxonomic scope" value="Eukaryota"/>
</dbReference>
<evidence type="ECO:0000313" key="3">
    <source>
        <dbReference type="Proteomes" id="UP000002195"/>
    </source>
</evidence>
<dbReference type="InParanoid" id="Q54PL8"/>
<name>Q54PL8_DICDI</name>
<dbReference type="GO" id="GO:0005829">
    <property type="term" value="C:cytosol"/>
    <property type="evidence" value="ECO:0000318"/>
    <property type="project" value="GO_Central"/>
</dbReference>
<dbReference type="dictyBase" id="DDB_G0284475"/>
<gene>
    <name evidence="2" type="ORF">DDB_G0284475</name>
</gene>
<dbReference type="PANTHER" id="PTHR14445">
    <property type="entry name" value="GRB10 INTERACTING GYF PROTEIN"/>
    <property type="match status" value="1"/>
</dbReference>
<dbReference type="GeneID" id="8624607"/>
<dbReference type="OMA" id="CIQENCH"/>
<dbReference type="FunCoup" id="Q54PL8">
    <property type="interactions" value="585"/>
</dbReference>
<dbReference type="KEGG" id="ddi:DDB_G0284475"/>
<dbReference type="InterPro" id="IPR051640">
    <property type="entry name" value="GRB10-interact_GYF"/>
</dbReference>
<feature type="region of interest" description="Disordered" evidence="1">
    <location>
        <begin position="1570"/>
        <end position="1590"/>
    </location>
</feature>
<dbReference type="HOGENOM" id="CLU_228519_0_0_1"/>
<feature type="compositionally biased region" description="Low complexity" evidence="1">
    <location>
        <begin position="64"/>
        <end position="87"/>
    </location>
</feature>
<dbReference type="PANTHER" id="PTHR14445:SF51">
    <property type="entry name" value="NON-SPECIFIC SERINE_THREONINE PROTEIN KINASE"/>
    <property type="match status" value="1"/>
</dbReference>
<comment type="caution">
    <text evidence="2">The sequence shown here is derived from an EMBL/GenBank/DDBJ whole genome shotgun (WGS) entry which is preliminary data.</text>
</comment>
<feature type="compositionally biased region" description="Low complexity" evidence="1">
    <location>
        <begin position="109"/>
        <end position="132"/>
    </location>
</feature>
<dbReference type="RefSeq" id="XP_638514.1">
    <property type="nucleotide sequence ID" value="XM_633422.1"/>
</dbReference>
<accession>Q54PL8</accession>
<organism evidence="2 3">
    <name type="scientific">Dictyostelium discoideum</name>
    <name type="common">Social amoeba</name>
    <dbReference type="NCBI Taxonomy" id="44689"/>
    <lineage>
        <taxon>Eukaryota</taxon>
        <taxon>Amoebozoa</taxon>
        <taxon>Evosea</taxon>
        <taxon>Eumycetozoa</taxon>
        <taxon>Dictyostelia</taxon>
        <taxon>Dictyosteliales</taxon>
        <taxon>Dictyosteliaceae</taxon>
        <taxon>Dictyostelium</taxon>
    </lineage>
</organism>
<dbReference type="AlphaFoldDB" id="Q54PL8"/>